<dbReference type="InterPro" id="IPR003959">
    <property type="entry name" value="ATPase_AAA_core"/>
</dbReference>
<dbReference type="Pfam" id="PF16193">
    <property type="entry name" value="AAA_assoc_2"/>
    <property type="match status" value="1"/>
</dbReference>
<dbReference type="GO" id="GO:0000731">
    <property type="term" value="P:DNA synthesis involved in DNA repair"/>
    <property type="evidence" value="ECO:0007669"/>
    <property type="project" value="TreeGrafter"/>
</dbReference>
<dbReference type="InterPro" id="IPR027417">
    <property type="entry name" value="P-loop_NTPase"/>
</dbReference>
<dbReference type="SMART" id="SM00382">
    <property type="entry name" value="AAA"/>
    <property type="match status" value="1"/>
</dbReference>
<evidence type="ECO:0000256" key="4">
    <source>
        <dbReference type="ARBA" id="ARBA00022705"/>
    </source>
</evidence>
<evidence type="ECO:0000259" key="7">
    <source>
        <dbReference type="SMART" id="SM00382"/>
    </source>
</evidence>
<reference evidence="8" key="1">
    <citation type="journal article" date="2020" name="mSystems">
        <title>Genome- and Community-Level Interaction Insights into Carbon Utilization and Element Cycling Functions of Hydrothermarchaeota in Hydrothermal Sediment.</title>
        <authorList>
            <person name="Zhou Z."/>
            <person name="Liu Y."/>
            <person name="Xu W."/>
            <person name="Pan J."/>
            <person name="Luo Z.H."/>
            <person name="Li M."/>
        </authorList>
    </citation>
    <scope>NUCLEOTIDE SEQUENCE [LARGE SCALE GENOMIC DNA]</scope>
    <source>
        <strain evidence="8">SpSt-655</strain>
    </source>
</reference>
<dbReference type="FunFam" id="1.20.272.10:FF:000001">
    <property type="entry name" value="Putative AAA family ATPase"/>
    <property type="match status" value="1"/>
</dbReference>
<dbReference type="GO" id="GO:0017116">
    <property type="term" value="F:single-stranded DNA helicase activity"/>
    <property type="evidence" value="ECO:0007669"/>
    <property type="project" value="TreeGrafter"/>
</dbReference>
<protein>
    <recommendedName>
        <fullName evidence="3">Replication-associated recombination protein A</fullName>
    </recommendedName>
</protein>
<dbReference type="GO" id="GO:0008047">
    <property type="term" value="F:enzyme activator activity"/>
    <property type="evidence" value="ECO:0007669"/>
    <property type="project" value="TreeGrafter"/>
</dbReference>
<dbReference type="Gene3D" id="1.20.272.10">
    <property type="match status" value="1"/>
</dbReference>
<dbReference type="Gene3D" id="3.40.50.300">
    <property type="entry name" value="P-loop containing nucleotide triphosphate hydrolases"/>
    <property type="match status" value="1"/>
</dbReference>
<comment type="similarity">
    <text evidence="2">Belongs to the AAA ATPase family. RarA/MGS1/WRNIP1 subfamily.</text>
</comment>
<dbReference type="PANTHER" id="PTHR13779:SF7">
    <property type="entry name" value="ATPASE WRNIP1"/>
    <property type="match status" value="1"/>
</dbReference>
<dbReference type="SUPFAM" id="SSF48019">
    <property type="entry name" value="post-AAA+ oligomerization domain-like"/>
    <property type="match status" value="1"/>
</dbReference>
<dbReference type="GO" id="GO:0003677">
    <property type="term" value="F:DNA binding"/>
    <property type="evidence" value="ECO:0007669"/>
    <property type="project" value="InterPro"/>
</dbReference>
<dbReference type="Gene3D" id="1.10.3710.10">
    <property type="entry name" value="DNA polymerase III clamp loader subunits, C-terminal domain"/>
    <property type="match status" value="1"/>
</dbReference>
<dbReference type="FunFam" id="3.40.50.300:FF:000137">
    <property type="entry name" value="Replication-associated recombination protein A"/>
    <property type="match status" value="1"/>
</dbReference>
<accession>A0A7V4CHG4</accession>
<comment type="caution">
    <text evidence="8">The sequence shown here is derived from an EMBL/GenBank/DDBJ whole genome shotgun (WGS) entry which is preliminary data.</text>
</comment>
<evidence type="ECO:0000256" key="3">
    <source>
        <dbReference type="ARBA" id="ARBA00020776"/>
    </source>
</evidence>
<comment type="function">
    <text evidence="1">DNA-dependent ATPase that plays important roles in cellular responses to stalled DNA replication processes.</text>
</comment>
<sequence length="429" mass="48741">MELFEKSSFLPPLAERVRPKNLDEIVGQRHLLSNDSPFRKLVEKRKLHSLIFWGPPGTGKTTLARIIAEMSNANFIPFSAVDTTINEVKRAIKLAEKDLKYYKRQTIIFIDEIHHFNKAQQDALLPYVEKGKIILICATTENPSFEIIPPLLSRLKVYILNPLSIDEIKEILKRAINHPNGLKDFDIEISEEVLEHIAHISNGDARVALNILELATLSSEKDKNGKRIIKIEEIDKLLERKVLHFDKKGEEFYNLISAFIKSVRGSDADAGLYWLARMLEAGCDPLYIARRLIILASEDIGNADPMALVVATSAKEACEFVGMPECSLALAQATIYLALAPKSNAVYLAYNKAKEDALTTYNEPVPLHLRNPVTKLMEKFGYGKDYKYPHNYPEGRVEQDYLPPLLKGKRYYFPTNRGFEGKHYRKKSG</sequence>
<keyword evidence="5" id="KW-0547">Nucleotide-binding</keyword>
<dbReference type="Pfam" id="PF12002">
    <property type="entry name" value="MgsA_C"/>
    <property type="match status" value="1"/>
</dbReference>
<evidence type="ECO:0000313" key="8">
    <source>
        <dbReference type="EMBL" id="HGQ55180.1"/>
    </source>
</evidence>
<dbReference type="CDD" id="cd00009">
    <property type="entry name" value="AAA"/>
    <property type="match status" value="1"/>
</dbReference>
<dbReference type="InterPro" id="IPR008921">
    <property type="entry name" value="DNA_pol3_clamp-load_cplx_C"/>
</dbReference>
<dbReference type="InterPro" id="IPR051314">
    <property type="entry name" value="AAA_ATPase_RarA/MGS1/WRNIP1"/>
</dbReference>
<dbReference type="AlphaFoldDB" id="A0A7V4CHG4"/>
<dbReference type="Gene3D" id="1.10.8.60">
    <property type="match status" value="1"/>
</dbReference>
<keyword evidence="6" id="KW-0067">ATP-binding</keyword>
<dbReference type="SUPFAM" id="SSF52540">
    <property type="entry name" value="P-loop containing nucleoside triphosphate hydrolases"/>
    <property type="match status" value="1"/>
</dbReference>
<dbReference type="PANTHER" id="PTHR13779">
    <property type="entry name" value="WERNER HELICASE-INTERACTING PROTEIN 1 FAMILY MEMBER"/>
    <property type="match status" value="1"/>
</dbReference>
<gene>
    <name evidence="8" type="ORF">ENU28_01790</name>
</gene>
<dbReference type="GO" id="GO:0006261">
    <property type="term" value="P:DNA-templated DNA replication"/>
    <property type="evidence" value="ECO:0007669"/>
    <property type="project" value="TreeGrafter"/>
</dbReference>
<evidence type="ECO:0000256" key="5">
    <source>
        <dbReference type="ARBA" id="ARBA00022741"/>
    </source>
</evidence>
<proteinExistence type="inferred from homology"/>
<name>A0A7V4CHG4_UNCW3</name>
<dbReference type="GO" id="GO:0005524">
    <property type="term" value="F:ATP binding"/>
    <property type="evidence" value="ECO:0007669"/>
    <property type="project" value="UniProtKB-KW"/>
</dbReference>
<dbReference type="InterPro" id="IPR032423">
    <property type="entry name" value="AAA_assoc_2"/>
</dbReference>
<keyword evidence="4" id="KW-0235">DNA replication</keyword>
<dbReference type="Pfam" id="PF00004">
    <property type="entry name" value="AAA"/>
    <property type="match status" value="1"/>
</dbReference>
<dbReference type="CDD" id="cd18139">
    <property type="entry name" value="HLD_clamp_RarA"/>
    <property type="match status" value="1"/>
</dbReference>
<dbReference type="EMBL" id="DTBX01000067">
    <property type="protein sequence ID" value="HGQ55180.1"/>
    <property type="molecule type" value="Genomic_DNA"/>
</dbReference>
<evidence type="ECO:0000256" key="6">
    <source>
        <dbReference type="ARBA" id="ARBA00022840"/>
    </source>
</evidence>
<organism evidence="8">
    <name type="scientific">candidate division WOR-3 bacterium</name>
    <dbReference type="NCBI Taxonomy" id="2052148"/>
    <lineage>
        <taxon>Bacteria</taxon>
        <taxon>Bacteria division WOR-3</taxon>
    </lineage>
</organism>
<evidence type="ECO:0000256" key="1">
    <source>
        <dbReference type="ARBA" id="ARBA00002393"/>
    </source>
</evidence>
<feature type="domain" description="AAA+ ATPase" evidence="7">
    <location>
        <begin position="46"/>
        <end position="163"/>
    </location>
</feature>
<dbReference type="InterPro" id="IPR021886">
    <property type="entry name" value="MgsA_C"/>
</dbReference>
<dbReference type="GO" id="GO:0016887">
    <property type="term" value="F:ATP hydrolysis activity"/>
    <property type="evidence" value="ECO:0007669"/>
    <property type="project" value="InterPro"/>
</dbReference>
<dbReference type="FunFam" id="1.10.8.60:FF:000029">
    <property type="entry name" value="Replication-associated recombination protein A"/>
    <property type="match status" value="1"/>
</dbReference>
<dbReference type="InterPro" id="IPR003593">
    <property type="entry name" value="AAA+_ATPase"/>
</dbReference>
<evidence type="ECO:0000256" key="2">
    <source>
        <dbReference type="ARBA" id="ARBA00008959"/>
    </source>
</evidence>